<accession>A0A1M7D3H8</accession>
<gene>
    <name evidence="2" type="ORF">SAMN05443432_102412</name>
</gene>
<dbReference type="Proteomes" id="UP000322545">
    <property type="component" value="Unassembled WGS sequence"/>
</dbReference>
<keyword evidence="3" id="KW-1185">Reference proteome</keyword>
<dbReference type="Gene3D" id="3.30.450.40">
    <property type="match status" value="1"/>
</dbReference>
<protein>
    <submittedName>
        <fullName evidence="2">DNA-binding transcriptional regulator, IclR family</fullName>
    </submittedName>
</protein>
<organism evidence="2 3">
    <name type="scientific">Roseovarius litoreus</name>
    <dbReference type="NCBI Taxonomy" id="1155722"/>
    <lineage>
        <taxon>Bacteria</taxon>
        <taxon>Pseudomonadati</taxon>
        <taxon>Pseudomonadota</taxon>
        <taxon>Alphaproteobacteria</taxon>
        <taxon>Rhodobacterales</taxon>
        <taxon>Roseobacteraceae</taxon>
        <taxon>Roseovarius</taxon>
    </lineage>
</organism>
<sequence length="193" mass="21305">MRWSNAFSRSIDVMDEFIAIWDSDSDFPGATITLSVRDGADVVYLAVRNSEKYQGFFSFSVGARLPAAFTATGKAFLMHMRESDVRRLYADGLPEPLTPASVQSLDALMEELNQFKKLGYSIDNEQVSDGMRCYAKIVLDSQNMPVAGIAASIPADALTSEEERKIVTSLEAMAEKISRRMGADIRAIQTSSR</sequence>
<evidence type="ECO:0000313" key="2">
    <source>
        <dbReference type="EMBL" id="SHL74014.1"/>
    </source>
</evidence>
<dbReference type="PANTHER" id="PTHR30136">
    <property type="entry name" value="HELIX-TURN-HELIX TRANSCRIPTIONAL REGULATOR, ICLR FAMILY"/>
    <property type="match status" value="1"/>
</dbReference>
<dbReference type="Pfam" id="PF01614">
    <property type="entry name" value="IclR_C"/>
    <property type="match status" value="1"/>
</dbReference>
<dbReference type="GO" id="GO:0003677">
    <property type="term" value="F:DNA binding"/>
    <property type="evidence" value="ECO:0007669"/>
    <property type="project" value="UniProtKB-KW"/>
</dbReference>
<feature type="domain" description="IclR-ED" evidence="1">
    <location>
        <begin position="1"/>
        <end position="183"/>
    </location>
</feature>
<dbReference type="PROSITE" id="PS51078">
    <property type="entry name" value="ICLR_ED"/>
    <property type="match status" value="1"/>
</dbReference>
<dbReference type="InterPro" id="IPR014757">
    <property type="entry name" value="Tscrpt_reg_IclR_C"/>
</dbReference>
<evidence type="ECO:0000313" key="3">
    <source>
        <dbReference type="Proteomes" id="UP000322545"/>
    </source>
</evidence>
<dbReference type="EMBL" id="FRCB01000002">
    <property type="protein sequence ID" value="SHL74014.1"/>
    <property type="molecule type" value="Genomic_DNA"/>
</dbReference>
<name>A0A1M7D3H8_9RHOB</name>
<dbReference type="GO" id="GO:0045892">
    <property type="term" value="P:negative regulation of DNA-templated transcription"/>
    <property type="evidence" value="ECO:0007669"/>
    <property type="project" value="TreeGrafter"/>
</dbReference>
<dbReference type="AlphaFoldDB" id="A0A1M7D3H8"/>
<proteinExistence type="predicted"/>
<dbReference type="SUPFAM" id="SSF55781">
    <property type="entry name" value="GAF domain-like"/>
    <property type="match status" value="1"/>
</dbReference>
<dbReference type="InterPro" id="IPR050707">
    <property type="entry name" value="HTH_MetabolicPath_Reg"/>
</dbReference>
<dbReference type="PANTHER" id="PTHR30136:SF24">
    <property type="entry name" value="HTH-TYPE TRANSCRIPTIONAL REPRESSOR ALLR"/>
    <property type="match status" value="1"/>
</dbReference>
<evidence type="ECO:0000259" key="1">
    <source>
        <dbReference type="PROSITE" id="PS51078"/>
    </source>
</evidence>
<reference evidence="2 3" key="1">
    <citation type="submission" date="2016-11" db="EMBL/GenBank/DDBJ databases">
        <authorList>
            <person name="Varghese N."/>
            <person name="Submissions S."/>
        </authorList>
    </citation>
    <scope>NUCLEOTIDE SEQUENCE [LARGE SCALE GENOMIC DNA]</scope>
    <source>
        <strain evidence="2 3">DSM 28249</strain>
    </source>
</reference>
<keyword evidence="2" id="KW-0238">DNA-binding</keyword>
<dbReference type="GO" id="GO:0003700">
    <property type="term" value="F:DNA-binding transcription factor activity"/>
    <property type="evidence" value="ECO:0007669"/>
    <property type="project" value="TreeGrafter"/>
</dbReference>
<dbReference type="InterPro" id="IPR029016">
    <property type="entry name" value="GAF-like_dom_sf"/>
</dbReference>